<organism evidence="2 3">
    <name type="scientific">Stutzerimonas stutzeri</name>
    <name type="common">Pseudomonas stutzeri</name>
    <dbReference type="NCBI Taxonomy" id="316"/>
    <lineage>
        <taxon>Bacteria</taxon>
        <taxon>Pseudomonadati</taxon>
        <taxon>Pseudomonadota</taxon>
        <taxon>Gammaproteobacteria</taxon>
        <taxon>Pseudomonadales</taxon>
        <taxon>Pseudomonadaceae</taxon>
        <taxon>Stutzerimonas</taxon>
    </lineage>
</organism>
<evidence type="ECO:0000313" key="3">
    <source>
        <dbReference type="Proteomes" id="UP000324282"/>
    </source>
</evidence>
<gene>
    <name evidence="2" type="ORF">A9A72_12060</name>
</gene>
<keyword evidence="1" id="KW-0472">Membrane</keyword>
<name>A0A5S5BI44_STUST</name>
<keyword evidence="1" id="KW-0812">Transmembrane</keyword>
<protein>
    <submittedName>
        <fullName evidence="2">Putative membrane protein</fullName>
    </submittedName>
</protein>
<feature type="transmembrane region" description="Helical" evidence="1">
    <location>
        <begin position="134"/>
        <end position="156"/>
    </location>
</feature>
<dbReference type="RefSeq" id="WP_102837339.1">
    <property type="nucleotide sequence ID" value="NZ_JAMOIF010000008.1"/>
</dbReference>
<feature type="transmembrane region" description="Helical" evidence="1">
    <location>
        <begin position="38"/>
        <end position="56"/>
    </location>
</feature>
<comment type="caution">
    <text evidence="2">The sequence shown here is derived from an EMBL/GenBank/DDBJ whole genome shotgun (WGS) entry which is preliminary data.</text>
</comment>
<dbReference type="AlphaFoldDB" id="A0A5S5BI44"/>
<feature type="transmembrane region" description="Helical" evidence="1">
    <location>
        <begin position="88"/>
        <end position="113"/>
    </location>
</feature>
<feature type="transmembrane region" description="Helical" evidence="1">
    <location>
        <begin position="162"/>
        <end position="184"/>
    </location>
</feature>
<evidence type="ECO:0000313" key="2">
    <source>
        <dbReference type="EMBL" id="TYP66737.1"/>
    </source>
</evidence>
<sequence length="192" mass="21035">MQPPARTAKANASRMTGLCLLLAGLAYPFAVYLGLEHLSPRLFAVLLGALWVAKLLSGKQTPLNYTMAASALLFCLLLGLAGEPALLRWYPVLISLALFGLFAGSLCTGMPIIERLARLSEPDLPPAAIRYTRQVTWVWLGYFIINAGIASGLALWAPLSWWTLYTGLIAYLLMGLLFAGEWLVRQRVRKAT</sequence>
<reference evidence="2 3" key="1">
    <citation type="submission" date="2019-07" db="EMBL/GenBank/DDBJ databases">
        <title>Deep subsurface shale carbon reservoir microbial communities from Ohio and West Virginia, USA.</title>
        <authorList>
            <person name="Wrighton K."/>
        </authorList>
    </citation>
    <scope>NUCLEOTIDE SEQUENCE [LARGE SCALE GENOMIC DNA]</scope>
    <source>
        <strain evidence="2 3">NP_8Ht</strain>
    </source>
</reference>
<evidence type="ECO:0000256" key="1">
    <source>
        <dbReference type="SAM" id="Phobius"/>
    </source>
</evidence>
<proteinExistence type="predicted"/>
<dbReference type="EMBL" id="VNHQ01000010">
    <property type="protein sequence ID" value="TYP66737.1"/>
    <property type="molecule type" value="Genomic_DNA"/>
</dbReference>
<accession>A0A5S5BI44</accession>
<dbReference type="Proteomes" id="UP000324282">
    <property type="component" value="Unassembled WGS sequence"/>
</dbReference>
<keyword evidence="1" id="KW-1133">Transmembrane helix</keyword>
<feature type="transmembrane region" description="Helical" evidence="1">
    <location>
        <begin position="63"/>
        <end position="82"/>
    </location>
</feature>
<dbReference type="OrthoDB" id="8537043at2"/>